<evidence type="ECO:0000259" key="6">
    <source>
        <dbReference type="Pfam" id="PF01957"/>
    </source>
</evidence>
<sequence length="106" mass="11228">MVPGAIFVDSPLGVSWPLTVLIVIAVSAFCVFAAIKSVQAHRPKPATGGEGLLGEKGKAVSAIAPEGKVFIHGEYWEAWSDEPLAEGDKVTVIAVEDDMRVKVRKA</sequence>
<dbReference type="Gene3D" id="2.40.50.140">
    <property type="entry name" value="Nucleic acid-binding proteins"/>
    <property type="match status" value="1"/>
</dbReference>
<feature type="transmembrane region" description="Helical" evidence="5">
    <location>
        <begin position="14"/>
        <end position="35"/>
    </location>
</feature>
<proteinExistence type="predicted"/>
<evidence type="ECO:0000313" key="8">
    <source>
        <dbReference type="Proteomes" id="UP000663651"/>
    </source>
</evidence>
<reference evidence="7 8" key="1">
    <citation type="submission" date="2021-03" db="EMBL/GenBank/DDBJ databases">
        <title>Geobacter metallireducens gen. nov. sp. nov., a microorganism capable of coupling the complete oxidation of organic compounds to the reduction of iron and other metals.</title>
        <authorList>
            <person name="Li Y."/>
        </authorList>
    </citation>
    <scope>NUCLEOTIDE SEQUENCE [LARGE SCALE GENOMIC DNA]</scope>
    <source>
        <strain evidence="7 8">Jerry-YX</strain>
    </source>
</reference>
<feature type="domain" description="NfeD-like C-terminal" evidence="6">
    <location>
        <begin position="50"/>
        <end position="104"/>
    </location>
</feature>
<dbReference type="EMBL" id="CP071382">
    <property type="protein sequence ID" value="QSV44535.1"/>
    <property type="molecule type" value="Genomic_DNA"/>
</dbReference>
<dbReference type="Proteomes" id="UP000663651">
    <property type="component" value="Chromosome"/>
</dbReference>
<evidence type="ECO:0000313" key="7">
    <source>
        <dbReference type="EMBL" id="QSV44535.1"/>
    </source>
</evidence>
<evidence type="ECO:0000256" key="3">
    <source>
        <dbReference type="ARBA" id="ARBA00022989"/>
    </source>
</evidence>
<dbReference type="InterPro" id="IPR052165">
    <property type="entry name" value="Membrane_assoc_protease"/>
</dbReference>
<dbReference type="Pfam" id="PF01957">
    <property type="entry name" value="NfeD"/>
    <property type="match status" value="1"/>
</dbReference>
<keyword evidence="2 5" id="KW-0812">Transmembrane</keyword>
<keyword evidence="4 5" id="KW-0472">Membrane</keyword>
<keyword evidence="3 5" id="KW-1133">Transmembrane helix</keyword>
<dbReference type="InterPro" id="IPR002810">
    <property type="entry name" value="NfeD-like_C"/>
</dbReference>
<gene>
    <name evidence="7" type="ORF">JZM60_10165</name>
</gene>
<comment type="subcellular location">
    <subcellularLocation>
        <location evidence="1">Membrane</location>
        <topology evidence="1">Multi-pass membrane protein</topology>
    </subcellularLocation>
</comment>
<evidence type="ECO:0000256" key="5">
    <source>
        <dbReference type="SAM" id="Phobius"/>
    </source>
</evidence>
<dbReference type="InterPro" id="IPR012340">
    <property type="entry name" value="NA-bd_OB-fold"/>
</dbReference>
<evidence type="ECO:0000256" key="2">
    <source>
        <dbReference type="ARBA" id="ARBA00022692"/>
    </source>
</evidence>
<accession>A0ABX7Q0G2</accession>
<dbReference type="SUPFAM" id="SSF141322">
    <property type="entry name" value="NfeD domain-like"/>
    <property type="match status" value="1"/>
</dbReference>
<evidence type="ECO:0000256" key="1">
    <source>
        <dbReference type="ARBA" id="ARBA00004141"/>
    </source>
</evidence>
<organism evidence="7 8">
    <name type="scientific">Geobacter benzoatilyticus</name>
    <dbReference type="NCBI Taxonomy" id="2815309"/>
    <lineage>
        <taxon>Bacteria</taxon>
        <taxon>Pseudomonadati</taxon>
        <taxon>Thermodesulfobacteriota</taxon>
        <taxon>Desulfuromonadia</taxon>
        <taxon>Geobacterales</taxon>
        <taxon>Geobacteraceae</taxon>
        <taxon>Geobacter</taxon>
    </lineage>
</organism>
<protein>
    <recommendedName>
        <fullName evidence="6">NfeD-like C-terminal domain-containing protein</fullName>
    </recommendedName>
</protein>
<dbReference type="PANTHER" id="PTHR33507:SF4">
    <property type="entry name" value="NODULATION COMPETITIVENESS PROTEIN NFED"/>
    <property type="match status" value="1"/>
</dbReference>
<dbReference type="PANTHER" id="PTHR33507">
    <property type="entry name" value="INNER MEMBRANE PROTEIN YBBJ"/>
    <property type="match status" value="1"/>
</dbReference>
<keyword evidence="8" id="KW-1185">Reference proteome</keyword>
<evidence type="ECO:0000256" key="4">
    <source>
        <dbReference type="ARBA" id="ARBA00023136"/>
    </source>
</evidence>
<name>A0ABX7Q0G2_9BACT</name>